<keyword evidence="5" id="KW-0862">Zinc</keyword>
<feature type="compositionally biased region" description="Polar residues" evidence="8">
    <location>
        <begin position="1294"/>
        <end position="1306"/>
    </location>
</feature>
<feature type="region of interest" description="Disordered" evidence="8">
    <location>
        <begin position="446"/>
        <end position="477"/>
    </location>
</feature>
<feature type="compositionally biased region" description="Low complexity" evidence="8">
    <location>
        <begin position="85"/>
        <end position="105"/>
    </location>
</feature>
<comment type="caution">
    <text evidence="11">The sequence shown here is derived from an EMBL/GenBank/DDBJ whole genome shotgun (WGS) entry which is preliminary data.</text>
</comment>
<dbReference type="InterPro" id="IPR019786">
    <property type="entry name" value="Zinc_finger_PHD-type_CS"/>
</dbReference>
<dbReference type="InterPro" id="IPR013083">
    <property type="entry name" value="Znf_RING/FYVE/PHD"/>
</dbReference>
<dbReference type="GeneID" id="87819452"/>
<dbReference type="Pfam" id="PF10513">
    <property type="entry name" value="EPL1"/>
    <property type="match status" value="1"/>
</dbReference>
<evidence type="ECO:0000256" key="4">
    <source>
        <dbReference type="ARBA" id="ARBA00022771"/>
    </source>
</evidence>
<dbReference type="PROSITE" id="PS01359">
    <property type="entry name" value="ZF_PHD_1"/>
    <property type="match status" value="1"/>
</dbReference>
<feature type="compositionally biased region" description="Low complexity" evidence="8">
    <location>
        <begin position="1379"/>
        <end position="1424"/>
    </location>
</feature>
<dbReference type="InterPro" id="IPR019787">
    <property type="entry name" value="Znf_PHD-finger"/>
</dbReference>
<feature type="compositionally biased region" description="Acidic residues" evidence="8">
    <location>
        <begin position="1315"/>
        <end position="1349"/>
    </location>
</feature>
<evidence type="ECO:0000313" key="11">
    <source>
        <dbReference type="EMBL" id="KAK4146935.1"/>
    </source>
</evidence>
<dbReference type="Proteomes" id="UP001302676">
    <property type="component" value="Unassembled WGS sequence"/>
</dbReference>
<dbReference type="FunFam" id="3.30.40.10:FF:000008">
    <property type="entry name" value="Bromodomain containing 1, isoform CRA_a"/>
    <property type="match status" value="1"/>
</dbReference>
<dbReference type="SMART" id="SM00249">
    <property type="entry name" value="PHD"/>
    <property type="match status" value="2"/>
</dbReference>
<evidence type="ECO:0000256" key="7">
    <source>
        <dbReference type="PROSITE-ProRule" id="PRU00146"/>
    </source>
</evidence>
<feature type="domain" description="PHD-type" evidence="9">
    <location>
        <begin position="482"/>
        <end position="532"/>
    </location>
</feature>
<evidence type="ECO:0000313" key="12">
    <source>
        <dbReference type="Proteomes" id="UP001302676"/>
    </source>
</evidence>
<dbReference type="EMBL" id="MU853558">
    <property type="protein sequence ID" value="KAK4146935.1"/>
    <property type="molecule type" value="Genomic_DNA"/>
</dbReference>
<dbReference type="InterPro" id="IPR011011">
    <property type="entry name" value="Znf_FYVE_PHD"/>
</dbReference>
<feature type="compositionally biased region" description="Low complexity" evidence="8">
    <location>
        <begin position="1168"/>
        <end position="1223"/>
    </location>
</feature>
<feature type="region of interest" description="Disordered" evidence="8">
    <location>
        <begin position="1294"/>
        <end position="1456"/>
    </location>
</feature>
<dbReference type="CDD" id="cd15492">
    <property type="entry name" value="PHD_BRPF_JADE_like"/>
    <property type="match status" value="1"/>
</dbReference>
<evidence type="ECO:0000256" key="2">
    <source>
        <dbReference type="ARBA" id="ARBA00022723"/>
    </source>
</evidence>
<dbReference type="PANTHER" id="PTHR13793">
    <property type="entry name" value="PHD FINGER PROTEINS"/>
    <property type="match status" value="1"/>
</dbReference>
<keyword evidence="4 7" id="KW-0863">Zinc-finger</keyword>
<evidence type="ECO:0000256" key="6">
    <source>
        <dbReference type="ARBA" id="ARBA00023242"/>
    </source>
</evidence>
<feature type="region of interest" description="Disordered" evidence="8">
    <location>
        <begin position="1006"/>
        <end position="1044"/>
    </location>
</feature>
<feature type="compositionally biased region" description="Gly residues" evidence="8">
    <location>
        <begin position="227"/>
        <end position="243"/>
    </location>
</feature>
<dbReference type="Pfam" id="PF13831">
    <property type="entry name" value="PHD_2"/>
    <property type="match status" value="1"/>
</dbReference>
<dbReference type="Pfam" id="PF13832">
    <property type="entry name" value="zf-HC5HC2H_2"/>
    <property type="match status" value="1"/>
</dbReference>
<dbReference type="CDD" id="cd15670">
    <property type="entry name" value="ePHD_BRPF"/>
    <property type="match status" value="1"/>
</dbReference>
<evidence type="ECO:0000256" key="3">
    <source>
        <dbReference type="ARBA" id="ARBA00022737"/>
    </source>
</evidence>
<feature type="compositionally biased region" description="Basic and acidic residues" evidence="8">
    <location>
        <begin position="1086"/>
        <end position="1097"/>
    </location>
</feature>
<evidence type="ECO:0000256" key="5">
    <source>
        <dbReference type="ARBA" id="ARBA00022833"/>
    </source>
</evidence>
<feature type="domain" description="PHD-type" evidence="10">
    <location>
        <begin position="536"/>
        <end position="655"/>
    </location>
</feature>
<evidence type="ECO:0000259" key="9">
    <source>
        <dbReference type="PROSITE" id="PS50016"/>
    </source>
</evidence>
<gene>
    <name evidence="11" type="ORF">C8A04DRAFT_34496</name>
</gene>
<organism evidence="11 12">
    <name type="scientific">Dichotomopilus funicola</name>
    <dbReference type="NCBI Taxonomy" id="1934379"/>
    <lineage>
        <taxon>Eukaryota</taxon>
        <taxon>Fungi</taxon>
        <taxon>Dikarya</taxon>
        <taxon>Ascomycota</taxon>
        <taxon>Pezizomycotina</taxon>
        <taxon>Sordariomycetes</taxon>
        <taxon>Sordariomycetidae</taxon>
        <taxon>Sordariales</taxon>
        <taxon>Chaetomiaceae</taxon>
        <taxon>Dichotomopilus</taxon>
    </lineage>
</organism>
<dbReference type="InterPro" id="IPR034732">
    <property type="entry name" value="EPHD"/>
</dbReference>
<feature type="compositionally biased region" description="Basic residues" evidence="8">
    <location>
        <begin position="1444"/>
        <end position="1456"/>
    </location>
</feature>
<dbReference type="GO" id="GO:0005634">
    <property type="term" value="C:nucleus"/>
    <property type="evidence" value="ECO:0007669"/>
    <property type="project" value="UniProtKB-SubCell"/>
</dbReference>
<name>A0AAN6V8X5_9PEZI</name>
<feature type="compositionally biased region" description="Polar residues" evidence="8">
    <location>
        <begin position="1145"/>
        <end position="1158"/>
    </location>
</feature>
<feature type="region of interest" description="Disordered" evidence="8">
    <location>
        <begin position="211"/>
        <end position="263"/>
    </location>
</feature>
<accession>A0AAN6V8X5</accession>
<dbReference type="PROSITE" id="PS50016">
    <property type="entry name" value="ZF_PHD_2"/>
    <property type="match status" value="1"/>
</dbReference>
<keyword evidence="3" id="KW-0677">Repeat</keyword>
<dbReference type="PROSITE" id="PS51805">
    <property type="entry name" value="EPHD"/>
    <property type="match status" value="1"/>
</dbReference>
<dbReference type="InterPro" id="IPR019542">
    <property type="entry name" value="Enhancer_polycomb-like_N"/>
</dbReference>
<dbReference type="FunFam" id="3.30.40.10:FF:000007">
    <property type="entry name" value="Bromodomain containing 1, isoform CRA_b"/>
    <property type="match status" value="1"/>
</dbReference>
<feature type="compositionally biased region" description="Low complexity" evidence="8">
    <location>
        <begin position="1356"/>
        <end position="1370"/>
    </location>
</feature>
<keyword evidence="12" id="KW-1185">Reference proteome</keyword>
<dbReference type="SUPFAM" id="SSF57903">
    <property type="entry name" value="FYVE/PHD zinc finger"/>
    <property type="match status" value="1"/>
</dbReference>
<feature type="compositionally biased region" description="Acidic residues" evidence="8">
    <location>
        <begin position="1033"/>
        <end position="1044"/>
    </location>
</feature>
<feature type="compositionally biased region" description="Low complexity" evidence="8">
    <location>
        <begin position="21"/>
        <end position="49"/>
    </location>
</feature>
<reference evidence="11" key="1">
    <citation type="journal article" date="2023" name="Mol. Phylogenet. Evol.">
        <title>Genome-scale phylogeny and comparative genomics of the fungal order Sordariales.</title>
        <authorList>
            <person name="Hensen N."/>
            <person name="Bonometti L."/>
            <person name="Westerberg I."/>
            <person name="Brannstrom I.O."/>
            <person name="Guillou S."/>
            <person name="Cros-Aarteil S."/>
            <person name="Calhoun S."/>
            <person name="Haridas S."/>
            <person name="Kuo A."/>
            <person name="Mondo S."/>
            <person name="Pangilinan J."/>
            <person name="Riley R."/>
            <person name="LaButti K."/>
            <person name="Andreopoulos B."/>
            <person name="Lipzen A."/>
            <person name="Chen C."/>
            <person name="Yan M."/>
            <person name="Daum C."/>
            <person name="Ng V."/>
            <person name="Clum A."/>
            <person name="Steindorff A."/>
            <person name="Ohm R.A."/>
            <person name="Martin F."/>
            <person name="Silar P."/>
            <person name="Natvig D.O."/>
            <person name="Lalanne C."/>
            <person name="Gautier V."/>
            <person name="Ament-Velasquez S.L."/>
            <person name="Kruys A."/>
            <person name="Hutchinson M.I."/>
            <person name="Powell A.J."/>
            <person name="Barry K."/>
            <person name="Miller A.N."/>
            <person name="Grigoriev I.V."/>
            <person name="Debuchy R."/>
            <person name="Gladieux P."/>
            <person name="Hiltunen Thoren M."/>
            <person name="Johannesson H."/>
        </authorList>
    </citation>
    <scope>NUCLEOTIDE SEQUENCE</scope>
    <source>
        <strain evidence="11">CBS 141.50</strain>
    </source>
</reference>
<reference evidence="11" key="2">
    <citation type="submission" date="2023-05" db="EMBL/GenBank/DDBJ databases">
        <authorList>
            <consortium name="Lawrence Berkeley National Laboratory"/>
            <person name="Steindorff A."/>
            <person name="Hensen N."/>
            <person name="Bonometti L."/>
            <person name="Westerberg I."/>
            <person name="Brannstrom I.O."/>
            <person name="Guillou S."/>
            <person name="Cros-Aarteil S."/>
            <person name="Calhoun S."/>
            <person name="Haridas S."/>
            <person name="Kuo A."/>
            <person name="Mondo S."/>
            <person name="Pangilinan J."/>
            <person name="Riley R."/>
            <person name="Labutti K."/>
            <person name="Andreopoulos B."/>
            <person name="Lipzen A."/>
            <person name="Chen C."/>
            <person name="Yanf M."/>
            <person name="Daum C."/>
            <person name="Ng V."/>
            <person name="Clum A."/>
            <person name="Ohm R."/>
            <person name="Martin F."/>
            <person name="Silar P."/>
            <person name="Natvig D."/>
            <person name="Lalanne C."/>
            <person name="Gautier V."/>
            <person name="Ament-Velasquez S.L."/>
            <person name="Kruys A."/>
            <person name="Hutchinson M.I."/>
            <person name="Powell A.J."/>
            <person name="Barry K."/>
            <person name="Miller A.N."/>
            <person name="Grigoriev I.V."/>
            <person name="Debuchy R."/>
            <person name="Gladieux P."/>
            <person name="Thoren M.H."/>
            <person name="Johannesson H."/>
        </authorList>
    </citation>
    <scope>NUCLEOTIDE SEQUENCE</scope>
    <source>
        <strain evidence="11">CBS 141.50</strain>
    </source>
</reference>
<feature type="region of interest" description="Disordered" evidence="8">
    <location>
        <begin position="1"/>
        <end position="110"/>
    </location>
</feature>
<dbReference type="GO" id="GO:0006357">
    <property type="term" value="P:regulation of transcription by RNA polymerase II"/>
    <property type="evidence" value="ECO:0007669"/>
    <property type="project" value="TreeGrafter"/>
</dbReference>
<proteinExistence type="predicted"/>
<evidence type="ECO:0000256" key="1">
    <source>
        <dbReference type="ARBA" id="ARBA00004123"/>
    </source>
</evidence>
<dbReference type="PANTHER" id="PTHR13793:SF107">
    <property type="entry name" value="BROMODOMAIN-CONTAINING PROTEIN HOMOLOG"/>
    <property type="match status" value="1"/>
</dbReference>
<dbReference type="InterPro" id="IPR050701">
    <property type="entry name" value="Histone_Mod_Regulator"/>
</dbReference>
<dbReference type="RefSeq" id="XP_062640306.1">
    <property type="nucleotide sequence ID" value="XM_062782839.1"/>
</dbReference>
<keyword evidence="6" id="KW-0539">Nucleus</keyword>
<feature type="region of interest" description="Disordered" evidence="8">
    <location>
        <begin position="724"/>
        <end position="745"/>
    </location>
</feature>
<keyword evidence="2" id="KW-0479">Metal-binding</keyword>
<feature type="compositionally biased region" description="Gly residues" evidence="8">
    <location>
        <begin position="724"/>
        <end position="733"/>
    </location>
</feature>
<evidence type="ECO:0000259" key="10">
    <source>
        <dbReference type="PROSITE" id="PS51805"/>
    </source>
</evidence>
<feature type="compositionally biased region" description="Polar residues" evidence="8">
    <location>
        <begin position="1010"/>
        <end position="1020"/>
    </location>
</feature>
<sequence>MAPAPSTPRRTARGRPRGRPKGPSSASASRSKRTTGASATGGAAADGPSTEPPPKRRRYIPGGPGGGGRFVDEDGIEIPPEALGTSTTASRPRASAAANQATRKTTPTVYPRRERSTRIRTAVNRDERDDMQYSSAAAVAAAVVQSEGYKPREERGWEEFHPNLDIEATFVVWHADEVDGIVRAVAVPSASATASGGNHLQEQAVVGSGASVNGTPVRDTGAHLTAAGGGADASGTPNGGGASVSGTTADTPTRRRLGRPARESFSLYATRTLDFGGGGGSAGGHKVPKVLPISGQTSKERLDLKQPQYRKTNRIALFESKTFGQARYVDKSMMNVGYQESDNFIRPDRNLIKATDANMEEEADPYAVAAAAAGGGTSKGDGEAVAGTASAPHYGTVGRVEYDMDEQDDMWLEKLNAQRKATDLDPITREVFEITITKIEKEWHALEKRIPKPNPKPPQTHRPRSSSAAAVNGEPQAGEEQDSKCAICDDGDCENTNAIVFCDGCDLAVHQECYGVPFIPEGQWLCRKCQLIGRGIPTCIFCPNTDGAFKQTNSSKWAHLLCAMWIPEVSLGNHTFMEPVMEVEKVPKTRWRLACYICNQRMGACIQCSNKNCYQAFHVTCARRCRLFLKMKNSQGALAVLDGTLPLKAYCDKHCPPDYAEEHGVAQAAREAKRFYKRTMKGRLWADSQASALQLAATHRNAVTEHPPDESQITGANVSAVLGGSAGNGSGGGDNKKKNQPPKNVWKLPSGAPIIPQAVFDLVESALSRFPIRKRKDFVGEACKYWTLKREARRGAALLKRLQLQMETFSSMELTRRNFAAMGPSGRARLDRRVEFCRGLVDELDRLRELCQLIEERERLKLEAAELEVGMVDTCYFPVFQQLQPILDKAFILDKNVFKQGFQELQDKMDQRYYVTTLSFAQDLSRTINKGIHNPPAAGPDSQSVEASQIKHANYAETAARKRLGKRILKALQVQLETSLKAEAEILHRPYDALREELEGILEASFDARQPSTQSITVSGVGSPAHEGQEQDREQDEDAENGDVDMVDAPAEGQIIVADHNHGDEDAEGELDDAMDGANIEVGGYSEHEHDEGDHKPNGVLSAAPSVAGDSHKPNGFLKASNSPPSLPDASFTTRSNNNNNNPNAQPLTPPRSNTGSASAIAFNPHLPLSTNPSITTTTATGITTTLTDAGTSTTNNRRRPTTANSATSGTSKTGSKISKTGKTGQGNFLTHGGVPWYLAGFALRGTTAVQEQWIPGRDAVRSLSEELTDMDEEALRDLGVDVDGDAEEEKTITIASRASNNTNATKPDRLADGVGEDEDEDADGELDGADADADADTNVDGADDDEKENADILGTSTTPTKSTPPRASTAIKKLVVHGGNNNNTRTNSPSSTGLGLNTTLNGTGTGTGPSTVASSNSSSTSSRSPRKRTRSQVAAAAAAGTRSLRKGVRSSARRK</sequence>
<dbReference type="GO" id="GO:0008270">
    <property type="term" value="F:zinc ion binding"/>
    <property type="evidence" value="ECO:0007669"/>
    <property type="project" value="UniProtKB-KW"/>
</dbReference>
<feature type="compositionally biased region" description="Basic residues" evidence="8">
    <location>
        <begin position="10"/>
        <end position="20"/>
    </location>
</feature>
<dbReference type="InterPro" id="IPR001965">
    <property type="entry name" value="Znf_PHD"/>
</dbReference>
<feature type="region of interest" description="Disordered" evidence="8">
    <location>
        <begin position="1084"/>
        <end position="1229"/>
    </location>
</feature>
<comment type="subcellular location">
    <subcellularLocation>
        <location evidence="1">Nucleus</location>
    </subcellularLocation>
</comment>
<dbReference type="Gene3D" id="3.30.40.10">
    <property type="entry name" value="Zinc/RING finger domain, C3HC4 (zinc finger)"/>
    <property type="match status" value="2"/>
</dbReference>
<protein>
    <submittedName>
        <fullName evidence="11">Peregrin</fullName>
    </submittedName>
</protein>
<evidence type="ECO:0000256" key="8">
    <source>
        <dbReference type="SAM" id="MobiDB-lite"/>
    </source>
</evidence>